<protein>
    <submittedName>
        <fullName evidence="2">Uncharacterized protein</fullName>
    </submittedName>
</protein>
<proteinExistence type="predicted"/>
<evidence type="ECO:0000313" key="2">
    <source>
        <dbReference type="EMBL" id="SHJ77915.1"/>
    </source>
</evidence>
<feature type="region of interest" description="Disordered" evidence="1">
    <location>
        <begin position="41"/>
        <end position="63"/>
    </location>
</feature>
<dbReference type="AlphaFoldDB" id="A0A1M6M3B6"/>
<reference evidence="2 3" key="1">
    <citation type="submission" date="2016-11" db="EMBL/GenBank/DDBJ databases">
        <authorList>
            <person name="Jaros S."/>
            <person name="Januszkiewicz K."/>
            <person name="Wedrychowicz H."/>
        </authorList>
    </citation>
    <scope>NUCLEOTIDE SEQUENCE [LARGE SCALE GENOMIC DNA]</scope>
    <source>
        <strain evidence="2 3">CGMCC 4.5723</strain>
    </source>
</reference>
<accession>A0A1M6M3B6</accession>
<evidence type="ECO:0000313" key="3">
    <source>
        <dbReference type="Proteomes" id="UP000184452"/>
    </source>
</evidence>
<gene>
    <name evidence="2" type="ORF">SAMN05421803_109169</name>
</gene>
<sequence length="146" mass="15594">MNHSEAGGRVRWTLRAHEGGARTARSAARWKADAVEKAVDGAAPARSAGTERVSAEDGWLPRPRGVDTASARERLSGAVTGFVDDPGEAVREADALASEVADALVAEIVSRRAALRAAWDEDADTETLRLALRSYRAFVEILITGR</sequence>
<keyword evidence="3" id="KW-1185">Reference proteome</keyword>
<organism evidence="2 3">
    <name type="scientific">Nocardiopsis flavescens</name>
    <dbReference type="NCBI Taxonomy" id="758803"/>
    <lineage>
        <taxon>Bacteria</taxon>
        <taxon>Bacillati</taxon>
        <taxon>Actinomycetota</taxon>
        <taxon>Actinomycetes</taxon>
        <taxon>Streptosporangiales</taxon>
        <taxon>Nocardiopsidaceae</taxon>
        <taxon>Nocardiopsis</taxon>
    </lineage>
</organism>
<dbReference type="OrthoDB" id="123178at2"/>
<dbReference type="RefSeq" id="WP_073380224.1">
    <property type="nucleotide sequence ID" value="NZ_FQZK01000009.1"/>
</dbReference>
<dbReference type="EMBL" id="FQZK01000009">
    <property type="protein sequence ID" value="SHJ77915.1"/>
    <property type="molecule type" value="Genomic_DNA"/>
</dbReference>
<dbReference type="STRING" id="758803.SAMN05421803_109169"/>
<evidence type="ECO:0000256" key="1">
    <source>
        <dbReference type="SAM" id="MobiDB-lite"/>
    </source>
</evidence>
<name>A0A1M6M3B6_9ACTN</name>
<dbReference type="Proteomes" id="UP000184452">
    <property type="component" value="Unassembled WGS sequence"/>
</dbReference>